<evidence type="ECO:0000256" key="5">
    <source>
        <dbReference type="ARBA" id="ARBA00023329"/>
    </source>
</evidence>
<dbReference type="EMBL" id="CP015058">
    <property type="protein sequence ID" value="QGN16815.1"/>
    <property type="molecule type" value="Genomic_DNA"/>
</dbReference>
<dbReference type="HAMAP" id="MF_03058">
    <property type="entry name" value="VMA21"/>
    <property type="match status" value="1"/>
</dbReference>
<keyword evidence="3 6" id="KW-1133">Transmembrane helix</keyword>
<feature type="transmembrane region" description="Helical" evidence="6">
    <location>
        <begin position="43"/>
        <end position="62"/>
    </location>
</feature>
<keyword evidence="4 6" id="KW-0472">Membrane</keyword>
<keyword evidence="1 6" id="KW-0812">Transmembrane</keyword>
<protein>
    <submittedName>
        <fullName evidence="7">Vacuolar ATPase assembly integral membrane protein VMA21</fullName>
    </submittedName>
</protein>
<evidence type="ECO:0000256" key="6">
    <source>
        <dbReference type="HAMAP-Rule" id="MF_03058"/>
    </source>
</evidence>
<feature type="transmembrane region" description="Helical" evidence="6">
    <location>
        <begin position="12"/>
        <end position="31"/>
    </location>
</feature>
<reference evidence="7 8" key="1">
    <citation type="submission" date="2016-03" db="EMBL/GenBank/DDBJ databases">
        <title>How can Kluyveromyces marxianus grow so fast - potential evolutionary course in Saccharomyces Complex revealed by comparative genomics.</title>
        <authorList>
            <person name="Mo W."/>
            <person name="Lu W."/>
            <person name="Yang X."/>
            <person name="Qi J."/>
            <person name="Lv H."/>
        </authorList>
    </citation>
    <scope>NUCLEOTIDE SEQUENCE [LARGE SCALE GENOMIC DNA]</scope>
    <source>
        <strain evidence="7 8">FIM1</strain>
    </source>
</reference>
<evidence type="ECO:0000313" key="8">
    <source>
        <dbReference type="Proteomes" id="UP000422736"/>
    </source>
</evidence>
<sequence>MPADVPRSVITKLMFFTVAMVALPVLTFFVVQQYTDNTLVSGGLAAAMANVVLIAYVIMAFAEDTTSSSSEGEGKDESKKEK</sequence>
<dbReference type="InterPro" id="IPR019013">
    <property type="entry name" value="Vma21"/>
</dbReference>
<keyword evidence="2 6" id="KW-0256">Endoplasmic reticulum</keyword>
<evidence type="ECO:0000256" key="1">
    <source>
        <dbReference type="ARBA" id="ARBA00022692"/>
    </source>
</evidence>
<dbReference type="Pfam" id="PF09446">
    <property type="entry name" value="VMA21"/>
    <property type="match status" value="1"/>
</dbReference>
<evidence type="ECO:0000256" key="3">
    <source>
        <dbReference type="ARBA" id="ARBA00022989"/>
    </source>
</evidence>
<gene>
    <name evidence="7" type="primary">VMA21</name>
    <name evidence="7" type="ORF">FIM1_3539</name>
</gene>
<comment type="caution">
    <text evidence="6">Lacks conserved residue(s) required for the propagation of feature annotation.</text>
</comment>
<keyword evidence="8" id="KW-1185">Reference proteome</keyword>
<comment type="subcellular location">
    <subcellularLocation>
        <location evidence="6">Endoplasmic reticulum membrane</location>
        <topology evidence="6">Multi-pass membrane protein</topology>
    </subcellularLocation>
    <subcellularLocation>
        <location evidence="6">Endoplasmic reticulum-Golgi intermediate compartment membrane</location>
        <topology evidence="6">Multi-pass membrane protein</topology>
    </subcellularLocation>
    <subcellularLocation>
        <location evidence="6">Cytoplasmic vesicle</location>
        <location evidence="6">COPII-coated vesicle membrane</location>
        <topology evidence="6">Multi-pass membrane protein</topology>
    </subcellularLocation>
</comment>
<evidence type="ECO:0000256" key="2">
    <source>
        <dbReference type="ARBA" id="ARBA00022824"/>
    </source>
</evidence>
<proteinExistence type="inferred from homology"/>
<organism evidence="7 8">
    <name type="scientific">Kluyveromyces marxianus</name>
    <name type="common">Yeast</name>
    <name type="synonym">Candida kefyr</name>
    <dbReference type="NCBI Taxonomy" id="4911"/>
    <lineage>
        <taxon>Eukaryota</taxon>
        <taxon>Fungi</taxon>
        <taxon>Dikarya</taxon>
        <taxon>Ascomycota</taxon>
        <taxon>Saccharomycotina</taxon>
        <taxon>Saccharomycetes</taxon>
        <taxon>Saccharomycetales</taxon>
        <taxon>Saccharomycetaceae</taxon>
        <taxon>Kluyveromyces</taxon>
    </lineage>
</organism>
<evidence type="ECO:0000313" key="7">
    <source>
        <dbReference type="EMBL" id="QGN16815.1"/>
    </source>
</evidence>
<accession>A0ABX6EWU6</accession>
<dbReference type="Proteomes" id="UP000422736">
    <property type="component" value="Chromosome 5"/>
</dbReference>
<reference evidence="7 8" key="2">
    <citation type="submission" date="2019-11" db="EMBL/GenBank/DDBJ databases">
        <authorList>
            <person name="Lu H."/>
        </authorList>
    </citation>
    <scope>NUCLEOTIDE SEQUENCE [LARGE SCALE GENOMIC DNA]</scope>
    <source>
        <strain evidence="7 8">FIM1</strain>
    </source>
</reference>
<evidence type="ECO:0000256" key="4">
    <source>
        <dbReference type="ARBA" id="ARBA00023136"/>
    </source>
</evidence>
<comment type="similarity">
    <text evidence="6">Belongs to the VMA21 family.</text>
</comment>
<name>A0ABX6EWU6_KLUMA</name>
<comment type="function">
    <text evidence="6">Required for the assembly of the V0 complex of the vacuolar ATPase (V-ATPase) in the endoplasmic reticulum.</text>
</comment>
<keyword evidence="5 6" id="KW-0968">Cytoplasmic vesicle</keyword>